<comment type="similarity">
    <text evidence="1">Belongs to the peptidase C40 family.</text>
</comment>
<organism evidence="9 10">
    <name type="scientific">Lysinibacillus pinottii</name>
    <dbReference type="NCBI Taxonomy" id="2973932"/>
    <lineage>
        <taxon>Bacteria</taxon>
        <taxon>Bacillati</taxon>
        <taxon>Bacillota</taxon>
        <taxon>Bacilli</taxon>
        <taxon>Bacillales</taxon>
        <taxon>Bacillaceae</taxon>
        <taxon>Lysinibacillus</taxon>
    </lineage>
</organism>
<evidence type="ECO:0000256" key="6">
    <source>
        <dbReference type="SAM" id="SignalP"/>
    </source>
</evidence>
<dbReference type="Proteomes" id="UP001525021">
    <property type="component" value="Unassembled WGS sequence"/>
</dbReference>
<evidence type="ECO:0000256" key="2">
    <source>
        <dbReference type="ARBA" id="ARBA00022670"/>
    </source>
</evidence>
<dbReference type="EMBL" id="JANTOO010000010">
    <property type="protein sequence ID" value="MCS1396199.1"/>
    <property type="molecule type" value="Genomic_DNA"/>
</dbReference>
<dbReference type="PANTHER" id="PTHR47053">
    <property type="entry name" value="MUREIN DD-ENDOPEPTIDASE MEPH-RELATED"/>
    <property type="match status" value="1"/>
</dbReference>
<dbReference type="Pfam" id="PF00877">
    <property type="entry name" value="NLPC_P60"/>
    <property type="match status" value="1"/>
</dbReference>
<name>A0ABT2DN51_9BACI</name>
<keyword evidence="10" id="KW-1185">Reference proteome</keyword>
<dbReference type="Gene3D" id="3.90.1720.10">
    <property type="entry name" value="endopeptidase domain like (from Nostoc punctiforme)"/>
    <property type="match status" value="1"/>
</dbReference>
<evidence type="ECO:0000256" key="3">
    <source>
        <dbReference type="ARBA" id="ARBA00022729"/>
    </source>
</evidence>
<sequence>MKKKILLPIFASFMFFTGIGIHDAQAATYTDITNTAKAYIGTPYKYGGTDIKTGIDCSAYTQLVFSKVGISLERTSNAQYQQGTSIAKDNLKTGDLVFFNTSGSGVSHVGIYIGDSNFISATTSSGVKMDKINDPYYWGSRYVGAKRVASFSDYGEVKDAEIDFTIYSSRGEVALKIAKKLQLDTSQTNSSFPDVKPGSKYAGAAEALKKIGVFTGDENGKFNPGSPITRGQLSKVLVEAFHLKQQGATENFLDVPGAHWANSYVSILASNKITVGKGDNLFGVNDYVTIEHLDAFIQRLTQ</sequence>
<keyword evidence="3 6" id="KW-0732">Signal</keyword>
<feature type="domain" description="NlpC/P60" evidence="8">
    <location>
        <begin position="26"/>
        <end position="149"/>
    </location>
</feature>
<gene>
    <name evidence="9" type="ORF">NXZ79_09140</name>
</gene>
<dbReference type="PROSITE" id="PS51272">
    <property type="entry name" value="SLH"/>
    <property type="match status" value="2"/>
</dbReference>
<dbReference type="RefSeq" id="WP_012294505.1">
    <property type="nucleotide sequence ID" value="NZ_JANTOO010000010.1"/>
</dbReference>
<evidence type="ECO:0000259" key="7">
    <source>
        <dbReference type="PROSITE" id="PS51272"/>
    </source>
</evidence>
<dbReference type="SUPFAM" id="SSF54001">
    <property type="entry name" value="Cysteine proteinases"/>
    <property type="match status" value="1"/>
</dbReference>
<accession>A0ABT2DN51</accession>
<evidence type="ECO:0000259" key="8">
    <source>
        <dbReference type="PROSITE" id="PS51935"/>
    </source>
</evidence>
<feature type="domain" description="SLH" evidence="7">
    <location>
        <begin position="188"/>
        <end position="251"/>
    </location>
</feature>
<evidence type="ECO:0000256" key="1">
    <source>
        <dbReference type="ARBA" id="ARBA00007074"/>
    </source>
</evidence>
<evidence type="ECO:0000256" key="4">
    <source>
        <dbReference type="ARBA" id="ARBA00022801"/>
    </source>
</evidence>
<dbReference type="InterPro" id="IPR038765">
    <property type="entry name" value="Papain-like_cys_pep_sf"/>
</dbReference>
<proteinExistence type="inferred from homology"/>
<keyword evidence="5" id="KW-0788">Thiol protease</keyword>
<dbReference type="PROSITE" id="PS51935">
    <property type="entry name" value="NLPC_P60"/>
    <property type="match status" value="1"/>
</dbReference>
<dbReference type="InterPro" id="IPR001119">
    <property type="entry name" value="SLH_dom"/>
</dbReference>
<reference evidence="9 10" key="1">
    <citation type="submission" date="2022-08" db="EMBL/GenBank/DDBJ databases">
        <title>Lysinibacillus sequencing.</title>
        <authorList>
            <person name="Dunlap C."/>
        </authorList>
    </citation>
    <scope>NUCLEOTIDE SEQUENCE [LARGE SCALE GENOMIC DNA]</scope>
    <source>
        <strain evidence="9 10">PB211</strain>
    </source>
</reference>
<feature type="signal peptide" evidence="6">
    <location>
        <begin position="1"/>
        <end position="26"/>
    </location>
</feature>
<keyword evidence="4" id="KW-0378">Hydrolase</keyword>
<dbReference type="InterPro" id="IPR000064">
    <property type="entry name" value="NLP_P60_dom"/>
</dbReference>
<feature type="chain" id="PRO_5047332886" evidence="6">
    <location>
        <begin position="27"/>
        <end position="302"/>
    </location>
</feature>
<protein>
    <submittedName>
        <fullName evidence="9">NlpC/P60 family protein</fullName>
    </submittedName>
</protein>
<dbReference type="Pfam" id="PF00395">
    <property type="entry name" value="SLH"/>
    <property type="match status" value="2"/>
</dbReference>
<evidence type="ECO:0000256" key="5">
    <source>
        <dbReference type="ARBA" id="ARBA00022807"/>
    </source>
</evidence>
<dbReference type="PANTHER" id="PTHR47053:SF1">
    <property type="entry name" value="MUREIN DD-ENDOPEPTIDASE MEPH-RELATED"/>
    <property type="match status" value="1"/>
</dbReference>
<evidence type="ECO:0000313" key="10">
    <source>
        <dbReference type="Proteomes" id="UP001525021"/>
    </source>
</evidence>
<dbReference type="InterPro" id="IPR051202">
    <property type="entry name" value="Peptidase_C40"/>
</dbReference>
<evidence type="ECO:0000313" key="9">
    <source>
        <dbReference type="EMBL" id="MCS1396199.1"/>
    </source>
</evidence>
<feature type="domain" description="SLH" evidence="7">
    <location>
        <begin position="252"/>
        <end position="302"/>
    </location>
</feature>
<keyword evidence="2" id="KW-0645">Protease</keyword>
<comment type="caution">
    <text evidence="9">The sequence shown here is derived from an EMBL/GenBank/DDBJ whole genome shotgun (WGS) entry which is preliminary data.</text>
</comment>